<dbReference type="AlphaFoldDB" id="A0A8J3QTR0"/>
<dbReference type="PANTHER" id="PTHR38011:SF2">
    <property type="entry name" value="BIFUNCTIONAL DEAMINASE-REDUCTASE DOMAIN PROTEIN"/>
    <property type="match status" value="1"/>
</dbReference>
<evidence type="ECO:0000259" key="1">
    <source>
        <dbReference type="Pfam" id="PF01872"/>
    </source>
</evidence>
<evidence type="ECO:0000313" key="3">
    <source>
        <dbReference type="Proteomes" id="UP000642748"/>
    </source>
</evidence>
<dbReference type="GO" id="GO:0008703">
    <property type="term" value="F:5-amino-6-(5-phosphoribosylamino)uracil reductase activity"/>
    <property type="evidence" value="ECO:0007669"/>
    <property type="project" value="InterPro"/>
</dbReference>
<accession>A0A8J3QTR0</accession>
<reference evidence="2" key="1">
    <citation type="submission" date="2021-01" db="EMBL/GenBank/DDBJ databases">
        <title>Whole genome shotgun sequence of Rugosimonospora africana NBRC 104875.</title>
        <authorList>
            <person name="Komaki H."/>
            <person name="Tamura T."/>
        </authorList>
    </citation>
    <scope>NUCLEOTIDE SEQUENCE</scope>
    <source>
        <strain evidence="2">NBRC 104875</strain>
    </source>
</reference>
<proteinExistence type="predicted"/>
<comment type="caution">
    <text evidence="2">The sequence shown here is derived from an EMBL/GenBank/DDBJ whole genome shotgun (WGS) entry which is preliminary data.</text>
</comment>
<gene>
    <name evidence="2" type="ORF">Raf01_39890</name>
</gene>
<dbReference type="InterPro" id="IPR002734">
    <property type="entry name" value="RibDG_C"/>
</dbReference>
<evidence type="ECO:0000313" key="2">
    <source>
        <dbReference type="EMBL" id="GIH15817.1"/>
    </source>
</evidence>
<name>A0A8J3QTR0_9ACTN</name>
<dbReference type="InterPro" id="IPR050765">
    <property type="entry name" value="Riboflavin_Biosynth_HTPR"/>
</dbReference>
<keyword evidence="3" id="KW-1185">Reference proteome</keyword>
<dbReference type="EMBL" id="BONZ01000038">
    <property type="protein sequence ID" value="GIH15817.1"/>
    <property type="molecule type" value="Genomic_DNA"/>
</dbReference>
<organism evidence="2 3">
    <name type="scientific">Rugosimonospora africana</name>
    <dbReference type="NCBI Taxonomy" id="556532"/>
    <lineage>
        <taxon>Bacteria</taxon>
        <taxon>Bacillati</taxon>
        <taxon>Actinomycetota</taxon>
        <taxon>Actinomycetes</taxon>
        <taxon>Micromonosporales</taxon>
        <taxon>Micromonosporaceae</taxon>
        <taxon>Rugosimonospora</taxon>
    </lineage>
</organism>
<dbReference type="Gene3D" id="3.40.430.10">
    <property type="entry name" value="Dihydrofolate Reductase, subunit A"/>
    <property type="match status" value="1"/>
</dbReference>
<dbReference type="InterPro" id="IPR024072">
    <property type="entry name" value="DHFR-like_dom_sf"/>
</dbReference>
<dbReference type="GO" id="GO:0009231">
    <property type="term" value="P:riboflavin biosynthetic process"/>
    <property type="evidence" value="ECO:0007669"/>
    <property type="project" value="InterPro"/>
</dbReference>
<dbReference type="PANTHER" id="PTHR38011">
    <property type="entry name" value="DIHYDROFOLATE REDUCTASE FAMILY PROTEIN (AFU_ORTHOLOGUE AFUA_8G06820)"/>
    <property type="match status" value="1"/>
</dbReference>
<dbReference type="Proteomes" id="UP000642748">
    <property type="component" value="Unassembled WGS sequence"/>
</dbReference>
<protein>
    <submittedName>
        <fullName evidence="2">Pyrimidine reductase</fullName>
    </submittedName>
</protein>
<dbReference type="RefSeq" id="WP_203919438.1">
    <property type="nucleotide sequence ID" value="NZ_BONZ01000038.1"/>
</dbReference>
<sequence>MRRIINSTYITLDGVIQDPQDWPDNGIKPDGTGGTVQTDLLFACDAVLMGARTYPGFATAWMARSGDPYSDRINSMAKYVVSSTLRDPEWNNTSVISGDPIAEIRRLKEQPGQDIVQYGFGQLSYALLEHGLLDELRLWVHPMFVGRATTTDLLFRPSVTTQFELADTLVLNTGIVILTYRLPTGSTPASD</sequence>
<dbReference type="SUPFAM" id="SSF53597">
    <property type="entry name" value="Dihydrofolate reductase-like"/>
    <property type="match status" value="1"/>
</dbReference>
<feature type="domain" description="Bacterial bifunctional deaminase-reductase C-terminal" evidence="1">
    <location>
        <begin position="4"/>
        <end position="176"/>
    </location>
</feature>
<dbReference type="Pfam" id="PF01872">
    <property type="entry name" value="RibD_C"/>
    <property type="match status" value="1"/>
</dbReference>